<dbReference type="Proteomes" id="UP000078492">
    <property type="component" value="Unassembled WGS sequence"/>
</dbReference>
<gene>
    <name evidence="1" type="ORF">ALC57_15860</name>
</gene>
<evidence type="ECO:0000313" key="1">
    <source>
        <dbReference type="EMBL" id="KYN11967.1"/>
    </source>
</evidence>
<protein>
    <submittedName>
        <fullName evidence="1">Uncharacterized protein</fullName>
    </submittedName>
</protein>
<dbReference type="AlphaFoldDB" id="A0A151IW93"/>
<evidence type="ECO:0000313" key="2">
    <source>
        <dbReference type="Proteomes" id="UP000078492"/>
    </source>
</evidence>
<keyword evidence="2" id="KW-1185">Reference proteome</keyword>
<reference evidence="1 2" key="1">
    <citation type="submission" date="2015-09" db="EMBL/GenBank/DDBJ databases">
        <title>Trachymyrmex cornetzi WGS genome.</title>
        <authorList>
            <person name="Nygaard S."/>
            <person name="Hu H."/>
            <person name="Boomsma J."/>
            <person name="Zhang G."/>
        </authorList>
    </citation>
    <scope>NUCLEOTIDE SEQUENCE [LARGE SCALE GENOMIC DNA]</scope>
    <source>
        <strain evidence="1">Tcor2-1</strain>
        <tissue evidence="1">Whole body</tissue>
    </source>
</reference>
<accession>A0A151IW93</accession>
<name>A0A151IW93_9HYME</name>
<sequence>MARSFAQKLRDVKRVIVGRFDLSSYYTTTVNPMLPSLLEELGYFPTDIQRGLVNGRILHASKTITRKYFRVTVIFYHYLSDLSTVDRAHEKQRRKLCGCHSRPQLKRCNDPERNRSVVTSFGALPPRLTTPSPSPAIIGASVPPCACAICPDASR</sequence>
<dbReference type="EMBL" id="KQ980881">
    <property type="protein sequence ID" value="KYN11967.1"/>
    <property type="molecule type" value="Genomic_DNA"/>
</dbReference>
<organism evidence="1 2">
    <name type="scientific">Trachymyrmex cornetzi</name>
    <dbReference type="NCBI Taxonomy" id="471704"/>
    <lineage>
        <taxon>Eukaryota</taxon>
        <taxon>Metazoa</taxon>
        <taxon>Ecdysozoa</taxon>
        <taxon>Arthropoda</taxon>
        <taxon>Hexapoda</taxon>
        <taxon>Insecta</taxon>
        <taxon>Pterygota</taxon>
        <taxon>Neoptera</taxon>
        <taxon>Endopterygota</taxon>
        <taxon>Hymenoptera</taxon>
        <taxon>Apocrita</taxon>
        <taxon>Aculeata</taxon>
        <taxon>Formicoidea</taxon>
        <taxon>Formicidae</taxon>
        <taxon>Myrmicinae</taxon>
        <taxon>Trachymyrmex</taxon>
    </lineage>
</organism>
<proteinExistence type="predicted"/>